<protein>
    <recommendedName>
        <fullName evidence="1">DUF2344 domain-containing protein</fullName>
    </recommendedName>
</protein>
<comment type="caution">
    <text evidence="2">The sequence shown here is derived from an EMBL/GenBank/DDBJ whole genome shotgun (WGS) entry which is preliminary data.</text>
</comment>
<evidence type="ECO:0000259" key="1">
    <source>
        <dbReference type="Pfam" id="PF10105"/>
    </source>
</evidence>
<dbReference type="AlphaFoldDB" id="A0A1Y4MIB3"/>
<dbReference type="InterPro" id="IPR018768">
    <property type="entry name" value="DUF2344"/>
</dbReference>
<evidence type="ECO:0000313" key="2">
    <source>
        <dbReference type="EMBL" id="OUP68484.1"/>
    </source>
</evidence>
<dbReference type="Proteomes" id="UP000196386">
    <property type="component" value="Unassembled WGS sequence"/>
</dbReference>
<accession>A0A1Y4MIB3</accession>
<gene>
    <name evidence="2" type="ORF">B5F11_12960</name>
</gene>
<name>A0A1Y4MIB3_9FIRM</name>
<proteinExistence type="predicted"/>
<reference evidence="3" key="1">
    <citation type="submission" date="2017-04" db="EMBL/GenBank/DDBJ databases">
        <title>Function of individual gut microbiota members based on whole genome sequencing of pure cultures obtained from chicken caecum.</title>
        <authorList>
            <person name="Medvecky M."/>
            <person name="Cejkova D."/>
            <person name="Polansky O."/>
            <person name="Karasova D."/>
            <person name="Kubasova T."/>
            <person name="Cizek A."/>
            <person name="Rychlik I."/>
        </authorList>
    </citation>
    <scope>NUCLEOTIDE SEQUENCE [LARGE SCALE GENOMIC DNA]</scope>
    <source>
        <strain evidence="3">An175</strain>
    </source>
</reference>
<dbReference type="NCBIfam" id="TIGR03936">
    <property type="entry name" value="sam_1_link_chp"/>
    <property type="match status" value="1"/>
</dbReference>
<evidence type="ECO:0000313" key="3">
    <source>
        <dbReference type="Proteomes" id="UP000196386"/>
    </source>
</evidence>
<organism evidence="2 3">
    <name type="scientific">Anaerotruncus colihominis</name>
    <dbReference type="NCBI Taxonomy" id="169435"/>
    <lineage>
        <taxon>Bacteria</taxon>
        <taxon>Bacillati</taxon>
        <taxon>Bacillota</taxon>
        <taxon>Clostridia</taxon>
        <taxon>Eubacteriales</taxon>
        <taxon>Oscillospiraceae</taxon>
        <taxon>Anaerotruncus</taxon>
    </lineage>
</organism>
<dbReference type="EMBL" id="NFKP01000017">
    <property type="protein sequence ID" value="OUP68484.1"/>
    <property type="molecule type" value="Genomic_DNA"/>
</dbReference>
<feature type="domain" description="DUF2344" evidence="1">
    <location>
        <begin position="41"/>
        <end position="196"/>
    </location>
</feature>
<sequence length="255" mass="28004">MSAPTLAAQRRTAAPIARAAALTVCWEVRALGTDLFAVTARVFYKKQGRAKYISHLDLVRCISRALKRSKLPVWHTLGFHPHVYLTFALPLALGYESECESMDFRLTETLPMEAVVDRLNAVLPEGICCYAAAPAVMKPDAIKWADYTVTQEFDGADADEAWRAFAGWCARETVPVVKKGKKGERVVDVKPHFTLGEPHAEGDTLTFSIRAAAGSAFNLNPTLLLDTFAQEGGARAGWVRVVRTAVLDGNLRPFE</sequence>
<dbReference type="Pfam" id="PF10105">
    <property type="entry name" value="DUF2344"/>
    <property type="match status" value="1"/>
</dbReference>